<feature type="domain" description="Guanylate cyclase" evidence="2">
    <location>
        <begin position="1"/>
        <end position="110"/>
    </location>
</feature>
<dbReference type="PROSITE" id="PS50125">
    <property type="entry name" value="GUANYLATE_CYCLASE_2"/>
    <property type="match status" value="1"/>
</dbReference>
<keyword evidence="4" id="KW-1185">Reference proteome</keyword>
<sequence length="164" mass="17971">MSLWLSDHDGLLTKYNISKADSAGHASIYVAGLSAGGSSSSATNGEDAADFALSFMEGYQNILPDFLEEKKVRWQAGLHIGSVTGGLVNVSKVPRFYVLGETVRTAFELHSSSLPTRVRISDIFKNQLGFIQKYRIEAAMKAEEESQETSATSAFWLSRNDSFH</sequence>
<dbReference type="GO" id="GO:0019934">
    <property type="term" value="P:cGMP-mediated signaling"/>
    <property type="evidence" value="ECO:0007669"/>
    <property type="project" value="TreeGrafter"/>
</dbReference>
<dbReference type="PANTHER" id="PTHR45655">
    <property type="entry name" value="GUANYLATE CYCLASE SOLUBLE SUBUNIT BETA-2"/>
    <property type="match status" value="1"/>
</dbReference>
<reference evidence="3 4" key="1">
    <citation type="journal article" date="2016" name="Nat. Commun.">
        <title>Extremotolerant tardigrade genome and improved radiotolerance of human cultured cells by tardigrade-unique protein.</title>
        <authorList>
            <person name="Hashimoto T."/>
            <person name="Horikawa D.D."/>
            <person name="Saito Y."/>
            <person name="Kuwahara H."/>
            <person name="Kozuka-Hata H."/>
            <person name="Shin-I T."/>
            <person name="Minakuchi Y."/>
            <person name="Ohishi K."/>
            <person name="Motoyama A."/>
            <person name="Aizu T."/>
            <person name="Enomoto A."/>
            <person name="Kondo K."/>
            <person name="Tanaka S."/>
            <person name="Hara Y."/>
            <person name="Koshikawa S."/>
            <person name="Sagara H."/>
            <person name="Miura T."/>
            <person name="Yokobori S."/>
            <person name="Miyagawa K."/>
            <person name="Suzuki Y."/>
            <person name="Kubo T."/>
            <person name="Oyama M."/>
            <person name="Kohara Y."/>
            <person name="Fujiyama A."/>
            <person name="Arakawa K."/>
            <person name="Katayama T."/>
            <person name="Toyoda A."/>
            <person name="Kunieda T."/>
        </authorList>
    </citation>
    <scope>NUCLEOTIDE SEQUENCE [LARGE SCALE GENOMIC DNA]</scope>
    <source>
        <strain evidence="3 4">YOKOZUNA-1</strain>
    </source>
</reference>
<evidence type="ECO:0000259" key="2">
    <source>
        <dbReference type="PROSITE" id="PS50125"/>
    </source>
</evidence>
<dbReference type="AlphaFoldDB" id="A0A1D1VDM4"/>
<dbReference type="InterPro" id="IPR029787">
    <property type="entry name" value="Nucleotide_cyclase"/>
</dbReference>
<evidence type="ECO:0000256" key="1">
    <source>
        <dbReference type="ARBA" id="ARBA00023239"/>
    </source>
</evidence>
<gene>
    <name evidence="3" type="primary">RvY_08034-1</name>
    <name evidence="3" type="synonym">RvY_08034.1</name>
    <name evidence="3" type="ORF">RvY_08034</name>
</gene>
<dbReference type="SUPFAM" id="SSF55073">
    <property type="entry name" value="Nucleotide cyclase"/>
    <property type="match status" value="1"/>
</dbReference>
<dbReference type="PANTHER" id="PTHR45655:SF13">
    <property type="entry name" value="SOLUBLE GUANYLATE CYCLASE GCY-32-RELATED"/>
    <property type="match status" value="1"/>
</dbReference>
<dbReference type="GO" id="GO:0008074">
    <property type="term" value="C:guanylate cyclase complex, soluble"/>
    <property type="evidence" value="ECO:0007669"/>
    <property type="project" value="TreeGrafter"/>
</dbReference>
<protein>
    <recommendedName>
        <fullName evidence="2">Guanylate cyclase domain-containing protein</fullName>
    </recommendedName>
</protein>
<dbReference type="STRING" id="947166.A0A1D1VDM4"/>
<dbReference type="InterPro" id="IPR001054">
    <property type="entry name" value="A/G_cyclase"/>
</dbReference>
<evidence type="ECO:0000313" key="3">
    <source>
        <dbReference type="EMBL" id="GAU96608.1"/>
    </source>
</evidence>
<keyword evidence="1" id="KW-0456">Lyase</keyword>
<proteinExistence type="predicted"/>
<comment type="caution">
    <text evidence="3">The sequence shown here is derived from an EMBL/GenBank/DDBJ whole genome shotgun (WGS) entry which is preliminary data.</text>
</comment>
<dbReference type="Pfam" id="PF00211">
    <property type="entry name" value="Guanylate_cyc"/>
    <property type="match status" value="1"/>
</dbReference>
<organism evidence="3 4">
    <name type="scientific">Ramazzottius varieornatus</name>
    <name type="common">Water bear</name>
    <name type="synonym">Tardigrade</name>
    <dbReference type="NCBI Taxonomy" id="947166"/>
    <lineage>
        <taxon>Eukaryota</taxon>
        <taxon>Metazoa</taxon>
        <taxon>Ecdysozoa</taxon>
        <taxon>Tardigrada</taxon>
        <taxon>Eutardigrada</taxon>
        <taxon>Parachela</taxon>
        <taxon>Hypsibioidea</taxon>
        <taxon>Ramazzottiidae</taxon>
        <taxon>Ramazzottius</taxon>
    </lineage>
</organism>
<dbReference type="GO" id="GO:0070482">
    <property type="term" value="P:response to oxygen levels"/>
    <property type="evidence" value="ECO:0007669"/>
    <property type="project" value="TreeGrafter"/>
</dbReference>
<dbReference type="Gene3D" id="3.30.70.1230">
    <property type="entry name" value="Nucleotide cyclase"/>
    <property type="match status" value="1"/>
</dbReference>
<dbReference type="GO" id="GO:0004383">
    <property type="term" value="F:guanylate cyclase activity"/>
    <property type="evidence" value="ECO:0007669"/>
    <property type="project" value="TreeGrafter"/>
</dbReference>
<dbReference type="EMBL" id="BDGG01000003">
    <property type="protein sequence ID" value="GAU96608.1"/>
    <property type="molecule type" value="Genomic_DNA"/>
</dbReference>
<evidence type="ECO:0000313" key="4">
    <source>
        <dbReference type="Proteomes" id="UP000186922"/>
    </source>
</evidence>
<accession>A0A1D1VDM4</accession>
<name>A0A1D1VDM4_RAMVA</name>
<dbReference type="Proteomes" id="UP000186922">
    <property type="component" value="Unassembled WGS sequence"/>
</dbReference>